<feature type="region of interest" description="Disordered" evidence="8">
    <location>
        <begin position="1097"/>
        <end position="1139"/>
    </location>
</feature>
<evidence type="ECO:0000313" key="12">
    <source>
        <dbReference type="RefSeq" id="XP_041435646.1"/>
    </source>
</evidence>
<feature type="compositionally biased region" description="Basic and acidic residues" evidence="8">
    <location>
        <begin position="336"/>
        <end position="350"/>
    </location>
</feature>
<feature type="compositionally biased region" description="Polar residues" evidence="8">
    <location>
        <begin position="1110"/>
        <end position="1139"/>
    </location>
</feature>
<dbReference type="PROSITE" id="PS51307">
    <property type="entry name" value="ASD2"/>
    <property type="match status" value="1"/>
</dbReference>
<evidence type="ECO:0000259" key="10">
    <source>
        <dbReference type="PROSITE" id="PS51307"/>
    </source>
</evidence>
<keyword evidence="11" id="KW-1185">Reference proteome</keyword>
<evidence type="ECO:0000313" key="15">
    <source>
        <dbReference type="RefSeq" id="XP_041435649.1"/>
    </source>
</evidence>
<evidence type="ECO:0000256" key="3">
    <source>
        <dbReference type="ARBA" id="ARBA00022490"/>
    </source>
</evidence>
<evidence type="ECO:0000259" key="9">
    <source>
        <dbReference type="PROSITE" id="PS51306"/>
    </source>
</evidence>
<dbReference type="RefSeq" id="XP_041435651.1">
    <property type="nucleotide sequence ID" value="XM_041579717.1"/>
</dbReference>
<feature type="region of interest" description="Disordered" evidence="8">
    <location>
        <begin position="1505"/>
        <end position="1533"/>
    </location>
</feature>
<feature type="compositionally biased region" description="Polar residues" evidence="8">
    <location>
        <begin position="1006"/>
        <end position="1028"/>
    </location>
</feature>
<feature type="region of interest" description="Disordered" evidence="8">
    <location>
        <begin position="474"/>
        <end position="501"/>
    </location>
</feature>
<evidence type="ECO:0000256" key="8">
    <source>
        <dbReference type="SAM" id="MobiDB-lite"/>
    </source>
</evidence>
<dbReference type="RefSeq" id="XP_041435646.1">
    <property type="nucleotide sequence ID" value="XM_041579712.1"/>
</dbReference>
<dbReference type="RefSeq" id="XP_041435650.1">
    <property type="nucleotide sequence ID" value="XM_041579716.1"/>
</dbReference>
<dbReference type="CTD" id="108706772"/>
<evidence type="ECO:0000256" key="4">
    <source>
        <dbReference type="ARBA" id="ARBA00022701"/>
    </source>
</evidence>
<dbReference type="GO" id="GO:0007015">
    <property type="term" value="P:actin filament organization"/>
    <property type="evidence" value="ECO:0000318"/>
    <property type="project" value="GO_Central"/>
</dbReference>
<dbReference type="PANTHER" id="PTHR15012">
    <property type="entry name" value="APICAL PROTEIN/SHROOM-RELATED"/>
    <property type="match status" value="1"/>
</dbReference>
<feature type="region of interest" description="Disordered" evidence="8">
    <location>
        <begin position="1357"/>
        <end position="1378"/>
    </location>
</feature>
<feature type="domain" description="ASD2" evidence="10">
    <location>
        <begin position="1465"/>
        <end position="1744"/>
    </location>
</feature>
<evidence type="ECO:0000313" key="13">
    <source>
        <dbReference type="RefSeq" id="XP_041435647.1"/>
    </source>
</evidence>
<comment type="subcellular location">
    <subcellularLocation>
        <location evidence="1">Cytoplasm</location>
        <location evidence="1">Cytoskeleton</location>
    </subcellularLocation>
</comment>
<evidence type="ECO:0000256" key="1">
    <source>
        <dbReference type="ARBA" id="ARBA00004245"/>
    </source>
</evidence>
<dbReference type="InterPro" id="IPR014799">
    <property type="entry name" value="ASD2_dom"/>
</dbReference>
<dbReference type="InterPro" id="IPR027685">
    <property type="entry name" value="Shroom_fam"/>
</dbReference>
<keyword evidence="3" id="KW-0963">Cytoplasm</keyword>
<evidence type="ECO:0000256" key="5">
    <source>
        <dbReference type="ARBA" id="ARBA00023203"/>
    </source>
</evidence>
<feature type="region of interest" description="Disordered" evidence="8">
    <location>
        <begin position="186"/>
        <end position="219"/>
    </location>
</feature>
<feature type="region of interest" description="Disordered" evidence="8">
    <location>
        <begin position="518"/>
        <end position="564"/>
    </location>
</feature>
<evidence type="ECO:0000313" key="17">
    <source>
        <dbReference type="RefSeq" id="XP_041435651.1"/>
    </source>
</evidence>
<feature type="region of interest" description="Disordered" evidence="8">
    <location>
        <begin position="743"/>
        <end position="830"/>
    </location>
</feature>
<dbReference type="GO" id="GO:0005912">
    <property type="term" value="C:adherens junction"/>
    <property type="evidence" value="ECO:0000318"/>
    <property type="project" value="GO_Central"/>
</dbReference>
<dbReference type="InterPro" id="IPR014800">
    <property type="entry name" value="ASD1_dom"/>
</dbReference>
<reference evidence="12 13" key="1">
    <citation type="submission" date="2025-04" db="UniProtKB">
        <authorList>
            <consortium name="RefSeq"/>
        </authorList>
    </citation>
    <scope>IDENTIFICATION</scope>
    <source>
        <strain evidence="12 13">J_2021</strain>
        <tissue evidence="12 13">Erythrocytes</tissue>
    </source>
</reference>
<dbReference type="GeneID" id="108706772"/>
<dbReference type="GO" id="GO:0016324">
    <property type="term" value="C:apical plasma membrane"/>
    <property type="evidence" value="ECO:0000318"/>
    <property type="project" value="GO_Central"/>
</dbReference>
<evidence type="ECO:0000256" key="7">
    <source>
        <dbReference type="PROSITE-ProRule" id="PRU00637"/>
    </source>
</evidence>
<dbReference type="RefSeq" id="XP_041435648.1">
    <property type="nucleotide sequence ID" value="XM_041579714.1"/>
</dbReference>
<feature type="region of interest" description="Disordered" evidence="8">
    <location>
        <begin position="1"/>
        <end position="30"/>
    </location>
</feature>
<keyword evidence="4" id="KW-0493">Microtubule</keyword>
<dbReference type="GO" id="GO:0005874">
    <property type="term" value="C:microtubule"/>
    <property type="evidence" value="ECO:0007669"/>
    <property type="project" value="UniProtKB-KW"/>
</dbReference>
<feature type="compositionally biased region" description="Polar residues" evidence="8">
    <location>
        <begin position="210"/>
        <end position="219"/>
    </location>
</feature>
<accession>A0A8J1M1S0</accession>
<feature type="compositionally biased region" description="Polar residues" evidence="8">
    <location>
        <begin position="781"/>
        <end position="798"/>
    </location>
</feature>
<dbReference type="RefSeq" id="XP_041435649.1">
    <property type="nucleotide sequence ID" value="XM_041579715.1"/>
</dbReference>
<feature type="compositionally biased region" description="Polar residues" evidence="8">
    <location>
        <begin position="474"/>
        <end position="492"/>
    </location>
</feature>
<feature type="compositionally biased region" description="Basic and acidic residues" evidence="8">
    <location>
        <begin position="1059"/>
        <end position="1068"/>
    </location>
</feature>
<comment type="similarity">
    <text evidence="2">Belongs to the shroom family.</text>
</comment>
<feature type="compositionally biased region" description="Basic and acidic residues" evidence="8">
    <location>
        <begin position="811"/>
        <end position="824"/>
    </location>
</feature>
<dbReference type="RefSeq" id="XP_041435647.1">
    <property type="nucleotide sequence ID" value="XM_041579713.1"/>
</dbReference>
<dbReference type="Pfam" id="PF08688">
    <property type="entry name" value="ASD1"/>
    <property type="match status" value="1"/>
</dbReference>
<dbReference type="PANTHER" id="PTHR15012:SF33">
    <property type="entry name" value="PROTEIN SHROOM3"/>
    <property type="match status" value="1"/>
</dbReference>
<feature type="region of interest" description="Disordered" evidence="8">
    <location>
        <begin position="1003"/>
        <end position="1074"/>
    </location>
</feature>
<dbReference type="Proteomes" id="UP000186698">
    <property type="component" value="Chromosome 1S"/>
</dbReference>
<dbReference type="GO" id="GO:0030864">
    <property type="term" value="C:cortical actin cytoskeleton"/>
    <property type="evidence" value="ECO:0000318"/>
    <property type="project" value="GO_Central"/>
</dbReference>
<dbReference type="OrthoDB" id="10063560at2759"/>
<evidence type="ECO:0000256" key="6">
    <source>
        <dbReference type="ARBA" id="ARBA00023212"/>
    </source>
</evidence>
<evidence type="ECO:0000313" key="16">
    <source>
        <dbReference type="RefSeq" id="XP_041435650.1"/>
    </source>
</evidence>
<feature type="domain" description="ASD1" evidence="9">
    <location>
        <begin position="724"/>
        <end position="827"/>
    </location>
</feature>
<dbReference type="GO" id="GO:0051015">
    <property type="term" value="F:actin filament binding"/>
    <property type="evidence" value="ECO:0000318"/>
    <property type="project" value="GO_Central"/>
</dbReference>
<dbReference type="GO" id="GO:0043296">
    <property type="term" value="C:apical junction complex"/>
    <property type="evidence" value="ECO:0000318"/>
    <property type="project" value="GO_Central"/>
</dbReference>
<dbReference type="Gene3D" id="6.10.250.3120">
    <property type="match status" value="1"/>
</dbReference>
<protein>
    <submittedName>
        <fullName evidence="12 13">Protein Shroom3-like isoform X1</fullName>
    </submittedName>
</protein>
<feature type="region of interest" description="Disordered" evidence="8">
    <location>
        <begin position="331"/>
        <end position="350"/>
    </location>
</feature>
<gene>
    <name evidence="12 13 14 15 16 17" type="primary">LOC108706772</name>
</gene>
<feature type="compositionally biased region" description="Polar residues" evidence="8">
    <location>
        <begin position="17"/>
        <end position="27"/>
    </location>
</feature>
<evidence type="ECO:0000313" key="14">
    <source>
        <dbReference type="RefSeq" id="XP_041435648.1"/>
    </source>
</evidence>
<organism evidence="11 13">
    <name type="scientific">Xenopus laevis</name>
    <name type="common">African clawed frog</name>
    <dbReference type="NCBI Taxonomy" id="8355"/>
    <lineage>
        <taxon>Eukaryota</taxon>
        <taxon>Metazoa</taxon>
        <taxon>Chordata</taxon>
        <taxon>Craniata</taxon>
        <taxon>Vertebrata</taxon>
        <taxon>Euteleostomi</taxon>
        <taxon>Amphibia</taxon>
        <taxon>Batrachia</taxon>
        <taxon>Anura</taxon>
        <taxon>Pipoidea</taxon>
        <taxon>Pipidae</taxon>
        <taxon>Xenopodinae</taxon>
        <taxon>Xenopus</taxon>
        <taxon>Xenopus</taxon>
    </lineage>
</organism>
<dbReference type="PROSITE" id="PS51306">
    <property type="entry name" value="ASD1"/>
    <property type="match status" value="1"/>
</dbReference>
<dbReference type="Pfam" id="PF08687">
    <property type="entry name" value="ASD2"/>
    <property type="match status" value="1"/>
</dbReference>
<name>A0A8J1M1S0_XENLA</name>
<sequence>MMQISQGTIRSPWHQAYHSSSSTSDLSGYNHEFLRRSPDQYSSRGSMESLDQASAAYHHCQLSPAKSTNCIDQLVHLHNKRDSAYSSFSTNASIPEYHSSPFSKERSYSMESMHSRSSVQEGIKHADIKYIKTVYDVQRGISEEYEVNSSSVKNPNYSRQTAYNRHSIGPHGSLEQSRIFSESNGFERAAPMPPSRSDSYAVTRHHERPNSWSSLDQNRNFRIPPKSAGLNSTNTTSYAVQQPKQMHGDGHLHTVLERSPESSPLVKPKQIYSEAPQPGQPMLPTGIYPVPAPEPHFAHAPQPPKNNNGRMYPALAKEGSYRAKSSENVLSYSEPNKNENDTQHLRSKSVDHYPMNHSIKEREKKQEGLTGFSHYKLHFSAGPEISTSSLTNDRNDQHPLRLSHIDINGQQKNGTKMAEKNHTSVHTDAQNKDKGQEFSVYAHAFQNEWSDTKTKQDMLSTDIMDLHQNSLSNNAHGENNYHNHFNIASSSHSKMDERNNRQADHKIKLESLSFTVHVDDGDGPSSDPLKFYESPAPSQNKSYDFTRRRLSSSSSQSSKTDGNKLSSVFDKVCKIEQREHETQRSQFLCGNISQTGFSTRGQNNKSSLTMVEEIRNKFISEDQTHPNEWRRLSSSHSIEKATGMHQLTRQGSMYGIKTGDAQKQMPERQAEKMHSYNQEQNILQTVPDDDRRIFDSQTMPNKADDWQCAAQDTLGYNRAYRNSVKDAQCKVLEATSYRRKGLEISPPHYKKPEKNARPASATFRKKSSSLFPHAPKERHSVTPTDNCAGIQESQSVSFPSRIGAKRQITAEQKKRSYSEPEKMNEVGVSESESAPLIVTRKEPTARFSENSVADRRRVFERDGKACSTTNLSKPQLKQLQQNALAEYIERKTGRRPSSQETMLLKERSQSTYFSGSIMDNQSMTSTSSMNSLHERSLSYQHKEPLSKTGRVSSTLPPGLTGFFDLSSFENNTEYPENRSRSISFAHQLRSELLLDNASKVEFGKGRQTNTPQKVALQSNDVGGMTSSRPPGISASAEDLLDRLPQAPALHVRSRSSPANDKKSREFMSRQDVSNKTSYASACNKGISFRSVKSNHFEQPSFNDSGEDSVPENSSAIQKSAQLENQRNTNTQNISPSGKYSFNSEAKQAQLALRIHSDPPKLAQSSLDHVTLDYITAEEYLYSGKRGKESASPFDNKEINHQEWYLPVNSSSEDLNDTERCAKYTSAQRLEPFETKSANSIIENVQQNKSSGPTAGPTFSTSWKNNAMWSSSSSEVEIHHGKISLRISESCLQPQSPMTGQEDEGDDEVFVKEQDTESFSGTFIPPSPPPFPPPSLEDALLKERMEKYPFAANITQVKEKSNKRHLRSASEHTARTESSGSYLLNSGITKRDIEGPLLKLSSIVPAPEPLASPVDAAKPTDEYVTQPHGADISIFQNSERNFNPADHSTLPHVNSDLMFLEDAKSHELAKEIVTKDKSLANILDPDSRMKTTMDLMEGLFTKSSSALKEKNQKRKAKTCEKKEDKRETPDNTSSCSLYYSMSAPKAELLRKMENMHTQTGEEEQFDLNEKKAELIASLTCKLEVLKDAKENLLDDLKLNNILGEEVEALIETRCKPNEFDKYKMFIGDLDKVVNLLLSLSGRLARVENELSSLGEDASADERNTWNEKKKQLCGQHEDACELKENLDRREKLVMDILGNYLTGEQFADYQHFVNMKSALLIEQRELDDNIKLGQEQLRCLTESLPSDYFISMKVSLPEERTDSLGNKSLPPPLTSSL</sequence>
<evidence type="ECO:0000256" key="2">
    <source>
        <dbReference type="ARBA" id="ARBA00006469"/>
    </source>
</evidence>
<keyword evidence="5 7" id="KW-0009">Actin-binding</keyword>
<proteinExistence type="inferred from homology"/>
<keyword evidence="6" id="KW-0206">Cytoskeleton</keyword>
<evidence type="ECO:0000313" key="11">
    <source>
        <dbReference type="Proteomes" id="UP000186698"/>
    </source>
</evidence>
<feature type="compositionally biased region" description="Basic and acidic residues" evidence="8">
    <location>
        <begin position="1516"/>
        <end position="1528"/>
    </location>
</feature>